<dbReference type="Proteomes" id="UP000735302">
    <property type="component" value="Unassembled WGS sequence"/>
</dbReference>
<keyword evidence="1" id="KW-0862">Zinc</keyword>
<dbReference type="Pfam" id="PF00567">
    <property type="entry name" value="TUDOR"/>
    <property type="match status" value="1"/>
</dbReference>
<name>A0AAV3Z232_9GAST</name>
<reference evidence="4 5" key="1">
    <citation type="journal article" date="2021" name="Elife">
        <title>Chloroplast acquisition without the gene transfer in kleptoplastic sea slugs, Plakobranchus ocellatus.</title>
        <authorList>
            <person name="Maeda T."/>
            <person name="Takahashi S."/>
            <person name="Yoshida T."/>
            <person name="Shimamura S."/>
            <person name="Takaki Y."/>
            <person name="Nagai Y."/>
            <person name="Toyoda A."/>
            <person name="Suzuki Y."/>
            <person name="Arimoto A."/>
            <person name="Ishii H."/>
            <person name="Satoh N."/>
            <person name="Nishiyama T."/>
            <person name="Hasebe M."/>
            <person name="Maruyama T."/>
            <person name="Minagawa J."/>
            <person name="Obokata J."/>
            <person name="Shigenobu S."/>
        </authorList>
    </citation>
    <scope>NUCLEOTIDE SEQUENCE [LARGE SCALE GENOMIC DNA]</scope>
</reference>
<protein>
    <submittedName>
        <fullName evidence="4">Tudor domain-containing protein 1-like</fullName>
    </submittedName>
</protein>
<dbReference type="Gene3D" id="2.40.50.90">
    <property type="match status" value="1"/>
</dbReference>
<evidence type="ECO:0000313" key="4">
    <source>
        <dbReference type="EMBL" id="GFN88832.1"/>
    </source>
</evidence>
<keyword evidence="1" id="KW-0863">Zinc-finger</keyword>
<feature type="domain" description="C3H1-type" evidence="3">
    <location>
        <begin position="70"/>
        <end position="98"/>
    </location>
</feature>
<dbReference type="GO" id="GO:0008270">
    <property type="term" value="F:zinc ion binding"/>
    <property type="evidence" value="ECO:0007669"/>
    <property type="project" value="UniProtKB-KW"/>
</dbReference>
<dbReference type="InterPro" id="IPR000571">
    <property type="entry name" value="Znf_CCCH"/>
</dbReference>
<dbReference type="EMBL" id="BLXT01001882">
    <property type="protein sequence ID" value="GFN88832.1"/>
    <property type="molecule type" value="Genomic_DNA"/>
</dbReference>
<evidence type="ECO:0000313" key="5">
    <source>
        <dbReference type="Proteomes" id="UP000735302"/>
    </source>
</evidence>
<proteinExistence type="predicted"/>
<feature type="zinc finger region" description="C3H1-type" evidence="1">
    <location>
        <begin position="70"/>
        <end position="98"/>
    </location>
</feature>
<dbReference type="PROSITE" id="PS50103">
    <property type="entry name" value="ZF_C3H1"/>
    <property type="match status" value="1"/>
</dbReference>
<gene>
    <name evidence="4" type="ORF">PoB_001533800</name>
</gene>
<dbReference type="InterPro" id="IPR002999">
    <property type="entry name" value="Tudor"/>
</dbReference>
<dbReference type="AlphaFoldDB" id="A0AAV3Z232"/>
<dbReference type="InterPro" id="IPR050621">
    <property type="entry name" value="Tudor_domain_containing"/>
</dbReference>
<sequence>MFGFSLAQGFRPVAMVTGGVPDGTACLFSSQVLRHQYHILDVQIDETRSVANDQTKRNYNVFSEAGKVGPSGRRVCVFYNRRGGCYRRENCPNLHVTVPPDALGEVKAVKVKDQWIRAKVIESDVDQGLIQVCSVDFGWTAWVAETALRDLELRFLHLPPQAVLCSLARVEPMSGNSSGWTPEACQYFADLVLGKSLVAYVKERFPSGLLGVVLHDTTSGPHDLDINQMLVDAGWAKTVSPSHSLCSSDEDSSVSQLEGEAEGVESLSLAPA</sequence>
<dbReference type="SUPFAM" id="SSF63748">
    <property type="entry name" value="Tudor/PWWP/MBT"/>
    <property type="match status" value="1"/>
</dbReference>
<keyword evidence="1" id="KW-0479">Metal-binding</keyword>
<keyword evidence="5" id="KW-1185">Reference proteome</keyword>
<dbReference type="PANTHER" id="PTHR22948">
    <property type="entry name" value="TUDOR DOMAIN CONTAINING PROTEIN"/>
    <property type="match status" value="1"/>
</dbReference>
<dbReference type="InterPro" id="IPR035437">
    <property type="entry name" value="SNase_OB-fold_sf"/>
</dbReference>
<evidence type="ECO:0000256" key="1">
    <source>
        <dbReference type="PROSITE-ProRule" id="PRU00723"/>
    </source>
</evidence>
<organism evidence="4 5">
    <name type="scientific">Plakobranchus ocellatus</name>
    <dbReference type="NCBI Taxonomy" id="259542"/>
    <lineage>
        <taxon>Eukaryota</taxon>
        <taxon>Metazoa</taxon>
        <taxon>Spiralia</taxon>
        <taxon>Lophotrochozoa</taxon>
        <taxon>Mollusca</taxon>
        <taxon>Gastropoda</taxon>
        <taxon>Heterobranchia</taxon>
        <taxon>Euthyneura</taxon>
        <taxon>Panpulmonata</taxon>
        <taxon>Sacoglossa</taxon>
        <taxon>Placobranchoidea</taxon>
        <taxon>Plakobranchidae</taxon>
        <taxon>Plakobranchus</taxon>
    </lineage>
</organism>
<evidence type="ECO:0000259" key="3">
    <source>
        <dbReference type="PROSITE" id="PS50103"/>
    </source>
</evidence>
<comment type="caution">
    <text evidence="4">The sequence shown here is derived from an EMBL/GenBank/DDBJ whole genome shotgun (WGS) entry which is preliminary data.</text>
</comment>
<dbReference type="SUPFAM" id="SSF50199">
    <property type="entry name" value="Staphylococcal nuclease"/>
    <property type="match status" value="1"/>
</dbReference>
<feature type="region of interest" description="Disordered" evidence="2">
    <location>
        <begin position="246"/>
        <end position="272"/>
    </location>
</feature>
<dbReference type="PANTHER" id="PTHR22948:SF76">
    <property type="entry name" value="FI20010P1-RELATED"/>
    <property type="match status" value="1"/>
</dbReference>
<accession>A0AAV3Z232</accession>
<evidence type="ECO:0000256" key="2">
    <source>
        <dbReference type="SAM" id="MobiDB-lite"/>
    </source>
</evidence>